<reference evidence="7" key="1">
    <citation type="submission" date="2016-05" db="EMBL/GenBank/DDBJ databases">
        <title>Comparative genomics of biotechnologically important yeasts.</title>
        <authorList>
            <consortium name="DOE Joint Genome Institute"/>
            <person name="Riley R."/>
            <person name="Haridas S."/>
            <person name="Wolfe K.H."/>
            <person name="Lopes M.R."/>
            <person name="Hittinger C.T."/>
            <person name="Goker M."/>
            <person name="Salamov A."/>
            <person name="Wisecaver J."/>
            <person name="Long T.M."/>
            <person name="Aerts A.L."/>
            <person name="Barry K."/>
            <person name="Choi C."/>
            <person name="Clum A."/>
            <person name="Coughlan A.Y."/>
            <person name="Deshpande S."/>
            <person name="Douglass A.P."/>
            <person name="Hanson S.J."/>
            <person name="Klenk H.-P."/>
            <person name="Labutti K."/>
            <person name="Lapidus A."/>
            <person name="Lindquist E."/>
            <person name="Lipzen A."/>
            <person name="Meier-Kolthoff J.P."/>
            <person name="Ohm R.A."/>
            <person name="Otillar R.P."/>
            <person name="Pangilinan J."/>
            <person name="Peng Y."/>
            <person name="Rokas A."/>
            <person name="Rosa C.A."/>
            <person name="Scheuner C."/>
            <person name="Sibirny A.A."/>
            <person name="Slot J.C."/>
            <person name="Stielow J.B."/>
            <person name="Sun H."/>
            <person name="Kurtzman C.P."/>
            <person name="Blackwell M."/>
            <person name="Grigoriev I.V."/>
            <person name="Jeffries T.W."/>
        </authorList>
    </citation>
    <scope>NUCLEOTIDE SEQUENCE [LARGE SCALE GENOMIC DNA]</scope>
    <source>
        <strain evidence="7">NRRL Y-17324</strain>
    </source>
</reference>
<dbReference type="SUPFAM" id="SSF74924">
    <property type="entry name" value="Cap-Gly domain"/>
    <property type="match status" value="1"/>
</dbReference>
<accession>A0A1E4SKC4</accession>
<evidence type="ECO:0000313" key="6">
    <source>
        <dbReference type="EMBL" id="ODV79959.1"/>
    </source>
</evidence>
<keyword evidence="3" id="KW-0175">Coiled coil</keyword>
<dbReference type="Gene3D" id="2.30.30.190">
    <property type="entry name" value="CAP Gly-rich-like domain"/>
    <property type="match status" value="1"/>
</dbReference>
<comment type="subcellular location">
    <subcellularLocation>
        <location evidence="1">Cytoplasm</location>
    </subcellularLocation>
</comment>
<proteinExistence type="predicted"/>
<feature type="domain" description="CAP-Gly" evidence="5">
    <location>
        <begin position="19"/>
        <end position="63"/>
    </location>
</feature>
<dbReference type="GO" id="GO:0005938">
    <property type="term" value="C:cell cortex"/>
    <property type="evidence" value="ECO:0007669"/>
    <property type="project" value="TreeGrafter"/>
</dbReference>
<dbReference type="GeneID" id="30984727"/>
<feature type="region of interest" description="Disordered" evidence="4">
    <location>
        <begin position="72"/>
        <end position="116"/>
    </location>
</feature>
<protein>
    <recommendedName>
        <fullName evidence="5">CAP-Gly domain-containing protein</fullName>
    </recommendedName>
</protein>
<sequence>MLGQRVSVRDEPGVVRFIGDTQFAPGTWYGVELDRAAGKNDGSVNGIRYFDCTKEGMVGVFVRQALVKPAKLANSTGSRSTSRPSSQSSDIKDLTTSTARPGTSPGPDSSDPSPSTLHKIIEKLQSKLQTTTNEIKKYKETVQYHKDRMSELEGQVEMVSIDKDFLASSKDELSAKLKELQLKYDELKTDYQIMHEETELNKQIENEIKSQFESSGTNKDVQIILLRNKQLELALLNLQKLSEQSELTLQQEINSLKQELQGKLEMERNIISINNKLRLAEETILSLQIQLDSALSLEKIIEHLNLENERLIERVNYLQKSVDELTELHELDRSLEENQTLVETELRNDLKNLLEVIRKDQALIKELEKKNTYLSSKLKNSSTDPSIEESNTSTSERSDLLKEIEAYQLQIKSLKTTSFSDSISSKIAQSRVKLFQERLEWTDLRDDHPLKKASQVLYMIKSNISNCYVLEEVMVMLEKNQIDESYKACLLHSTKTLRLFLELLLHIWEYQYENNADEMLTILEESDMAITSKISMIRELNTEGDTDLIGNTITSVSALVRFNFGISSHGKFVYEFVLNFIVITDEISGNLIPRARQKLDEVEEGMELRELLSELNHSIVKFSSKSRDILSAISVKNGTLQLKDPNFNVTEFVKIGTRLIEDLSTILEGLAVDKLNQYSTVQEVIPEFTRIASNIISVDYQLSELPSAVLIYDALKSKPELKIPDKDDSFQEFQEVKTKYAEVTQSLLEKDRMLDEFQLNIQMLEGNMKSLNQTHSEQLNRIKLDLKVAQRDHQESKKKAEELMLKNLDLEAEIQGLVKSNRILENGDLLGAFDNLESEQQASQKLEMIEEIVLLRRMVQQFFHKQATQDNYSWLENPLIENKKAQSHSDIVRISRTLRGLALNSKPVKITPTNEWVPRTSRQRFLALGIWENALNYSCERNELLQNF</sequence>
<evidence type="ECO:0000256" key="4">
    <source>
        <dbReference type="SAM" id="MobiDB-lite"/>
    </source>
</evidence>
<evidence type="ECO:0000313" key="7">
    <source>
        <dbReference type="Proteomes" id="UP000094285"/>
    </source>
</evidence>
<dbReference type="GO" id="GO:0005634">
    <property type="term" value="C:nucleus"/>
    <property type="evidence" value="ECO:0007669"/>
    <property type="project" value="TreeGrafter"/>
</dbReference>
<evidence type="ECO:0000256" key="1">
    <source>
        <dbReference type="ARBA" id="ARBA00004496"/>
    </source>
</evidence>
<dbReference type="SMART" id="SM01052">
    <property type="entry name" value="CAP_GLY"/>
    <property type="match status" value="1"/>
</dbReference>
<dbReference type="EMBL" id="KV453911">
    <property type="protein sequence ID" value="ODV79959.1"/>
    <property type="molecule type" value="Genomic_DNA"/>
</dbReference>
<dbReference type="InterPro" id="IPR000938">
    <property type="entry name" value="CAP-Gly_domain"/>
</dbReference>
<dbReference type="PROSITE" id="PS00845">
    <property type="entry name" value="CAP_GLY_1"/>
    <property type="match status" value="1"/>
</dbReference>
<gene>
    <name evidence="6" type="ORF">CANTADRAFT_5641</name>
</gene>
<feature type="coiled-coil region" evidence="3">
    <location>
        <begin position="754"/>
        <end position="820"/>
    </location>
</feature>
<feature type="compositionally biased region" description="Low complexity" evidence="4">
    <location>
        <begin position="75"/>
        <end position="89"/>
    </location>
</feature>
<feature type="coiled-coil region" evidence="3">
    <location>
        <begin position="263"/>
        <end position="370"/>
    </location>
</feature>
<keyword evidence="7" id="KW-1185">Reference proteome</keyword>
<dbReference type="GO" id="GO:0035371">
    <property type="term" value="C:microtubule plus-end"/>
    <property type="evidence" value="ECO:0007669"/>
    <property type="project" value="TreeGrafter"/>
</dbReference>
<dbReference type="RefSeq" id="XP_020065081.1">
    <property type="nucleotide sequence ID" value="XM_020210591.1"/>
</dbReference>
<feature type="compositionally biased region" description="Low complexity" evidence="4">
    <location>
        <begin position="101"/>
        <end position="116"/>
    </location>
</feature>
<evidence type="ECO:0000256" key="3">
    <source>
        <dbReference type="SAM" id="Coils"/>
    </source>
</evidence>
<evidence type="ECO:0000256" key="2">
    <source>
        <dbReference type="ARBA" id="ARBA00022490"/>
    </source>
</evidence>
<dbReference type="Proteomes" id="UP000094285">
    <property type="component" value="Unassembled WGS sequence"/>
</dbReference>
<dbReference type="PANTHER" id="PTHR18916:SF85">
    <property type="entry name" value="TUBULIN-FOLDING COFACTOR B"/>
    <property type="match status" value="1"/>
</dbReference>
<dbReference type="PROSITE" id="PS50245">
    <property type="entry name" value="CAP_GLY_2"/>
    <property type="match status" value="1"/>
</dbReference>
<evidence type="ECO:0000259" key="5">
    <source>
        <dbReference type="PROSITE" id="PS50245"/>
    </source>
</evidence>
<dbReference type="PANTHER" id="PTHR18916">
    <property type="entry name" value="DYNACTIN 1-RELATED MICROTUBULE-BINDING"/>
    <property type="match status" value="1"/>
</dbReference>
<feature type="coiled-coil region" evidence="3">
    <location>
        <begin position="121"/>
        <end position="197"/>
    </location>
</feature>
<dbReference type="GO" id="GO:0031122">
    <property type="term" value="P:cytoplasmic microtubule organization"/>
    <property type="evidence" value="ECO:0007669"/>
    <property type="project" value="TreeGrafter"/>
</dbReference>
<dbReference type="STRING" id="984487.A0A1E4SKC4"/>
<dbReference type="InterPro" id="IPR036859">
    <property type="entry name" value="CAP-Gly_dom_sf"/>
</dbReference>
<dbReference type="GO" id="GO:0051010">
    <property type="term" value="F:microtubule plus-end binding"/>
    <property type="evidence" value="ECO:0007669"/>
    <property type="project" value="TreeGrafter"/>
</dbReference>
<name>A0A1E4SKC4_9ASCO</name>
<dbReference type="OrthoDB" id="2130750at2759"/>
<organism evidence="6 7">
    <name type="scientific">Suhomyces tanzawaensis NRRL Y-17324</name>
    <dbReference type="NCBI Taxonomy" id="984487"/>
    <lineage>
        <taxon>Eukaryota</taxon>
        <taxon>Fungi</taxon>
        <taxon>Dikarya</taxon>
        <taxon>Ascomycota</taxon>
        <taxon>Saccharomycotina</taxon>
        <taxon>Pichiomycetes</taxon>
        <taxon>Debaryomycetaceae</taxon>
        <taxon>Suhomyces</taxon>
    </lineage>
</organism>
<dbReference type="Pfam" id="PF01302">
    <property type="entry name" value="CAP_GLY"/>
    <property type="match status" value="1"/>
</dbReference>
<keyword evidence="2" id="KW-0963">Cytoplasm</keyword>
<dbReference type="AlphaFoldDB" id="A0A1E4SKC4"/>